<protein>
    <recommendedName>
        <fullName evidence="5">AAA+ ATPase domain-containing protein</fullName>
    </recommendedName>
</protein>
<dbReference type="PANTHER" id="PTHR23389">
    <property type="entry name" value="CHROMOSOME TRANSMISSION FIDELITY FACTOR 18"/>
    <property type="match status" value="1"/>
</dbReference>
<feature type="compositionally biased region" description="Polar residues" evidence="4">
    <location>
        <begin position="719"/>
        <end position="733"/>
    </location>
</feature>
<comment type="caution">
    <text evidence="6">The sequence shown here is derived from an EMBL/GenBank/DDBJ whole genome shotgun (WGS) entry which is preliminary data.</text>
</comment>
<sequence length="764" mass="87950">MMESPDVQLQPPFNLGKSLLFDYNNEDERKPSPVDNVVLPTAVETEDSQLTQFISSNGTIISLKKKEKRIIDTENKNAANDQWLGIGSSTEWRQDSTYGINISELLDRIEARSDDKVTQPNDETDTVPDTLEDNQLWVERWRPKKFLDLVGNEKTNRRILKWLRDWSPVVFKEQIGKLPSFGEDNDQQEPDPLMRPRKKILLIHGPPGIGKTSVAHVVCKQAGFQVTEINASDERSGPSVKDKIHNTLFNKTLHSKPVCLVADEIDGSIESGFVKILIDIINNDTKATNKLRYLNNNESGVFKPKSNKKKKKKSANLLLRPIIAICNNIYAPALDKLKPFCEIVSFKRPSDGALQERLLDICNQEQLQIPIKVVNDLIDLSQGDVRNCINNLQFMAKQNRPHLSNNNNVNAWESSSKDLSMSWYLLVNRLFKKDAHLDIRTQVKNLLHEVEMNGNYDRILQGCYSLYPSVKYSDRGVQKPSHIADWLYFHDLMAQSLYQHNGELIRYSSVVPLVFFQNFGDIANKDDLKINNDEFLCRDTRRFNYDMVNSIRIHLGTNSPKIAVFTDKDSLVFELLPYIDYIISSDLTKMKNLKLKNQIATILVELSKEYNIELTQIQDDSNDGRSVLGITPPVDKIVLLDPHRRKELITKRPISYSLLLAKRQEERVLKRHISQTIKEKEKIEENKNKKQRTNTNTIEFFKNQYANINSTRADEYSNDTDSNTKNDTQTNPTVPHEKLRIWVKYKAGFSNAVRKNVSWEGLWH</sequence>
<proteinExistence type="predicted"/>
<keyword evidence="7" id="KW-1185">Reference proteome</keyword>
<dbReference type="InterPro" id="IPR027417">
    <property type="entry name" value="P-loop_NTPase"/>
</dbReference>
<dbReference type="CDD" id="cd00009">
    <property type="entry name" value="AAA"/>
    <property type="match status" value="1"/>
</dbReference>
<evidence type="ECO:0000259" key="5">
    <source>
        <dbReference type="SMART" id="SM00382"/>
    </source>
</evidence>
<dbReference type="AlphaFoldDB" id="A0A9P7B225"/>
<dbReference type="GO" id="GO:0005634">
    <property type="term" value="C:nucleus"/>
    <property type="evidence" value="ECO:0007669"/>
    <property type="project" value="TreeGrafter"/>
</dbReference>
<dbReference type="SMART" id="SM00382">
    <property type="entry name" value="AAA"/>
    <property type="match status" value="1"/>
</dbReference>
<dbReference type="OrthoDB" id="2195431at2759"/>
<keyword evidence="1" id="KW-0235">DNA replication</keyword>
<dbReference type="Gene3D" id="3.40.50.300">
    <property type="entry name" value="P-loop containing nucleotide triphosphate hydrolases"/>
    <property type="match status" value="1"/>
</dbReference>
<dbReference type="InterPro" id="IPR047854">
    <property type="entry name" value="RFC_lid"/>
</dbReference>
<dbReference type="SUPFAM" id="SSF52540">
    <property type="entry name" value="P-loop containing nucleoside triphosphate hydrolases"/>
    <property type="match status" value="1"/>
</dbReference>
<dbReference type="InterPro" id="IPR003593">
    <property type="entry name" value="AAA+_ATPase"/>
</dbReference>
<dbReference type="EMBL" id="PUHR01000342">
    <property type="protein sequence ID" value="KAG0654462.1"/>
    <property type="molecule type" value="Genomic_DNA"/>
</dbReference>
<evidence type="ECO:0000313" key="6">
    <source>
        <dbReference type="EMBL" id="KAG0654462.1"/>
    </source>
</evidence>
<organism evidence="6 7">
    <name type="scientific">Maudiozyma exigua</name>
    <name type="common">Yeast</name>
    <name type="synonym">Kazachstania exigua</name>
    <dbReference type="NCBI Taxonomy" id="34358"/>
    <lineage>
        <taxon>Eukaryota</taxon>
        <taxon>Fungi</taxon>
        <taxon>Dikarya</taxon>
        <taxon>Ascomycota</taxon>
        <taxon>Saccharomycotina</taxon>
        <taxon>Saccharomycetes</taxon>
        <taxon>Saccharomycetales</taxon>
        <taxon>Saccharomycetaceae</taxon>
        <taxon>Maudiozyma</taxon>
    </lineage>
</organism>
<evidence type="ECO:0000256" key="1">
    <source>
        <dbReference type="ARBA" id="ARBA00022705"/>
    </source>
</evidence>
<dbReference type="InterPro" id="IPR003959">
    <property type="entry name" value="ATPase_AAA_core"/>
</dbReference>
<evidence type="ECO:0000256" key="4">
    <source>
        <dbReference type="SAM" id="MobiDB-lite"/>
    </source>
</evidence>
<dbReference type="PANTHER" id="PTHR23389:SF3">
    <property type="entry name" value="CHROMOSOME TRANSMISSION FIDELITY PROTEIN 18 HOMOLOG"/>
    <property type="match status" value="1"/>
</dbReference>
<evidence type="ECO:0000256" key="2">
    <source>
        <dbReference type="ARBA" id="ARBA00022741"/>
    </source>
</evidence>
<dbReference type="Pfam" id="PF00004">
    <property type="entry name" value="AAA"/>
    <property type="match status" value="1"/>
</dbReference>
<accession>A0A9P7B225</accession>
<dbReference type="GO" id="GO:0016887">
    <property type="term" value="F:ATP hydrolysis activity"/>
    <property type="evidence" value="ECO:0007669"/>
    <property type="project" value="InterPro"/>
</dbReference>
<keyword evidence="2" id="KW-0547">Nucleotide-binding</keyword>
<keyword evidence="3" id="KW-0067">ATP-binding</keyword>
<evidence type="ECO:0000256" key="3">
    <source>
        <dbReference type="ARBA" id="ARBA00022840"/>
    </source>
</evidence>
<feature type="region of interest" description="Disordered" evidence="4">
    <location>
        <begin position="713"/>
        <end position="733"/>
    </location>
</feature>
<reference evidence="6 7" key="1">
    <citation type="submission" date="2020-11" db="EMBL/GenBank/DDBJ databases">
        <title>Kefir isolates.</title>
        <authorList>
            <person name="Marcisauskas S."/>
            <person name="Kim Y."/>
            <person name="Blasche S."/>
        </authorList>
    </citation>
    <scope>NUCLEOTIDE SEQUENCE [LARGE SCALE GENOMIC DNA]</scope>
    <source>
        <strain evidence="6 7">OG2</strain>
    </source>
</reference>
<dbReference type="GO" id="GO:0006260">
    <property type="term" value="P:DNA replication"/>
    <property type="evidence" value="ECO:0007669"/>
    <property type="project" value="UniProtKB-KW"/>
</dbReference>
<name>A0A9P7B225_MAUEX</name>
<evidence type="ECO:0000313" key="7">
    <source>
        <dbReference type="Proteomes" id="UP000750334"/>
    </source>
</evidence>
<dbReference type="Proteomes" id="UP000750334">
    <property type="component" value="Unassembled WGS sequence"/>
</dbReference>
<dbReference type="Gene3D" id="1.10.8.60">
    <property type="match status" value="1"/>
</dbReference>
<dbReference type="Pfam" id="PF25361">
    <property type="entry name" value="AAA_lid_RFC1"/>
    <property type="match status" value="1"/>
</dbReference>
<dbReference type="GO" id="GO:0005524">
    <property type="term" value="F:ATP binding"/>
    <property type="evidence" value="ECO:0007669"/>
    <property type="project" value="UniProtKB-KW"/>
</dbReference>
<gene>
    <name evidence="6" type="ORF">C6P45_003397</name>
</gene>
<feature type="domain" description="AAA+ ATPase" evidence="5">
    <location>
        <begin position="197"/>
        <end position="350"/>
    </location>
</feature>
<dbReference type="CDD" id="cd18140">
    <property type="entry name" value="HLD_clamp_RFC"/>
    <property type="match status" value="1"/>
</dbReference>
<dbReference type="GO" id="GO:0003677">
    <property type="term" value="F:DNA binding"/>
    <property type="evidence" value="ECO:0007669"/>
    <property type="project" value="TreeGrafter"/>
</dbReference>